<proteinExistence type="predicted"/>
<name>A0A8H6HAM4_9AGAR</name>
<accession>A0A8H6HAM4</accession>
<organism evidence="2 3">
    <name type="scientific">Ephemerocybe angulata</name>
    <dbReference type="NCBI Taxonomy" id="980116"/>
    <lineage>
        <taxon>Eukaryota</taxon>
        <taxon>Fungi</taxon>
        <taxon>Dikarya</taxon>
        <taxon>Basidiomycota</taxon>
        <taxon>Agaricomycotina</taxon>
        <taxon>Agaricomycetes</taxon>
        <taxon>Agaricomycetidae</taxon>
        <taxon>Agaricales</taxon>
        <taxon>Agaricineae</taxon>
        <taxon>Psathyrellaceae</taxon>
        <taxon>Ephemerocybe</taxon>
    </lineage>
</organism>
<evidence type="ECO:0000313" key="2">
    <source>
        <dbReference type="EMBL" id="KAF6742306.1"/>
    </source>
</evidence>
<keyword evidence="3" id="KW-1185">Reference proteome</keyword>
<dbReference type="Proteomes" id="UP000521943">
    <property type="component" value="Unassembled WGS sequence"/>
</dbReference>
<sequence length="257" mass="29696">MSRFSVSNHESPFFRRHRLLARRKQIYRDFVVRARATSIRRTELPLAGNRYIVTLPCHNSGRHTRPHPQSLDKRPALIHQQQQQQQKRPQQQQQQQQHKGGFSLRLLAGIRYVVIYATGPRRNSIRRYFAIGGHATFLPPCLTPRAPPDARSGRRRDLANSLSEFPSKSLAGSLSVVTLPYLIATDPKAQPKKSRTHADGSHAHHHHVLALRCRQQFHPPVCRWHRRRLGSRREFSGVVVRRQEVDYPPEKDAVVDN</sequence>
<feature type="compositionally biased region" description="Low complexity" evidence="1">
    <location>
        <begin position="80"/>
        <end position="97"/>
    </location>
</feature>
<evidence type="ECO:0000313" key="3">
    <source>
        <dbReference type="Proteomes" id="UP000521943"/>
    </source>
</evidence>
<evidence type="ECO:0000256" key="1">
    <source>
        <dbReference type="SAM" id="MobiDB-lite"/>
    </source>
</evidence>
<comment type="caution">
    <text evidence="2">The sequence shown here is derived from an EMBL/GenBank/DDBJ whole genome shotgun (WGS) entry which is preliminary data.</text>
</comment>
<dbReference type="AlphaFoldDB" id="A0A8H6HAM4"/>
<reference evidence="2 3" key="1">
    <citation type="submission" date="2020-07" db="EMBL/GenBank/DDBJ databases">
        <title>Comparative genomics of pyrophilous fungi reveals a link between fire events and developmental genes.</title>
        <authorList>
            <consortium name="DOE Joint Genome Institute"/>
            <person name="Steindorff A.S."/>
            <person name="Carver A."/>
            <person name="Calhoun S."/>
            <person name="Stillman K."/>
            <person name="Liu H."/>
            <person name="Lipzen A."/>
            <person name="Pangilinan J."/>
            <person name="Labutti K."/>
            <person name="Bruns T.D."/>
            <person name="Grigoriev I.V."/>
        </authorList>
    </citation>
    <scope>NUCLEOTIDE SEQUENCE [LARGE SCALE GENOMIC DNA]</scope>
    <source>
        <strain evidence="2 3">CBS 144469</strain>
    </source>
</reference>
<gene>
    <name evidence="2" type="ORF">DFP72DRAFT_1179323</name>
</gene>
<feature type="region of interest" description="Disordered" evidence="1">
    <location>
        <begin position="76"/>
        <end position="100"/>
    </location>
</feature>
<protein>
    <submittedName>
        <fullName evidence="2">Uncharacterized protein</fullName>
    </submittedName>
</protein>
<dbReference type="EMBL" id="JACGCI010000188">
    <property type="protein sequence ID" value="KAF6742306.1"/>
    <property type="molecule type" value="Genomic_DNA"/>
</dbReference>